<dbReference type="Gene3D" id="3.40.190.10">
    <property type="entry name" value="Periplasmic binding protein-like II"/>
    <property type="match status" value="1"/>
</dbReference>
<name>A0A8J6HFT0_TENMO</name>
<evidence type="ECO:0000313" key="10">
    <source>
        <dbReference type="Proteomes" id="UP000719412"/>
    </source>
</evidence>
<feature type="transmembrane region" description="Helical" evidence="8">
    <location>
        <begin position="118"/>
        <end position="137"/>
    </location>
</feature>
<feature type="transmembrane region" description="Helical" evidence="8">
    <location>
        <begin position="652"/>
        <end position="673"/>
    </location>
</feature>
<keyword evidence="4 8" id="KW-1133">Transmembrane helix</keyword>
<feature type="transmembrane region" description="Helical" evidence="8">
    <location>
        <begin position="600"/>
        <end position="620"/>
    </location>
</feature>
<feature type="transmembrane region" description="Helical" evidence="8">
    <location>
        <begin position="626"/>
        <end position="645"/>
    </location>
</feature>
<evidence type="ECO:0000256" key="1">
    <source>
        <dbReference type="ARBA" id="ARBA00004651"/>
    </source>
</evidence>
<dbReference type="InterPro" id="IPR052192">
    <property type="entry name" value="Insect_Ionotropic_Sensory_Rcpt"/>
</dbReference>
<dbReference type="Proteomes" id="UP000719412">
    <property type="component" value="Unassembled WGS sequence"/>
</dbReference>
<feature type="transmembrane region" description="Helical" evidence="8">
    <location>
        <begin position="1157"/>
        <end position="1174"/>
    </location>
</feature>
<evidence type="ECO:0000313" key="9">
    <source>
        <dbReference type="EMBL" id="KAH0813377.1"/>
    </source>
</evidence>
<dbReference type="SUPFAM" id="SSF53850">
    <property type="entry name" value="Periplasmic binding protein-like II"/>
    <property type="match status" value="3"/>
</dbReference>
<accession>A0A8J6HFT0</accession>
<evidence type="ECO:0000256" key="3">
    <source>
        <dbReference type="ARBA" id="ARBA00022692"/>
    </source>
</evidence>
<gene>
    <name evidence="9" type="ORF">GEV33_009414</name>
</gene>
<keyword evidence="6" id="KW-0675">Receptor</keyword>
<keyword evidence="3 8" id="KW-0812">Transmembrane</keyword>
<keyword evidence="7" id="KW-0325">Glycoprotein</keyword>
<sequence length="1633" mass="184175">MFLHNPIYKNLTWSKGFGSVDGILLGVLAEHLKFDVVPVAGKSKNNQGIAFPNGTTTGSLHDVAYRKVVYGATSRAVQNYSTLIEFATPILTNQLCIVVPKALKLSNWAILINSFDQASWIFIVLSIIASAIFWYQVGPSTDFTKQTWQILSFLLGIPTSAVPVLHEFIFLMGCMIFNVVILGIIQGFLFTSFTKTLYHKDVNTLEEVVQLGLPIASDRWNLIGTDSDIMKRLKTIQADPNDKILDRVAYQRNLVAFQSKLSFTLASRSKYIDEEGQPLLHIVDECVGTYAIATILPKGSAFLKIFNHIILKLCEVDEIGGQNVQAVEYETLAKIKKLSSDSPKGYFIIVWDVATLHRFLDDDYQIVIPDARATYSLQFVFTSSESCQGVKYEFSDILKRFWIDYNAVNVIAQAPCSCDNHKVYIYHPFVRNNSSWGVTNIYTLQEINNNFRLITNLLDNMNRAPLPIAVFPRSPTAVRDLPKLLKHNPIYRNLTRSKGFVGKDGMILGTLAESLNFDVVLIGDQKRNFGLVYSNGTITGVLGDVAERRVGFAANSRLLANHLTDHVEFTKASSADTLCIVVPKATKIPKWASIFKSFSLTTWFLISLTCIACTIFWYWMRSSETVAKASWIVFSILVGAPIKVIPNLGQSFFLTACMVFNIIIIGVIQGSLFTNFSTTMFYADITTLQELDESELPIAMGFSNFIKADSDLIRSLENKTVYKSHDSLDVVAYQRNLSSCESKLYTEFLMKMKYVDQDGLPLLHILLNECLNTFVLANIVPKGSAFLTVFDNVITKTVESEDYRLLYQTHFLLVKLLKVQVLQTKGHTLALNQFTQDALRVMSNFFVAFEVAENFVTKSVTAGKERFYNTTIRHGVVADSKPIDYEELFKIKTLTSGTPEGYVIIAWHPSVLHQFLDQDNQTVLPKIRATYALQFIFSEKHLCKTIKTEMDNILRRLWIEFNVVNVIAQTPCSCDTSEIYIYRPFVKTDNLWGLTEYYHLQDVTSKFRVITNPLTHLNGCSLKISIFERFPSAVKNLPRMFLHNPIYKNLTWSKGFGSVDGILLGVLAEHLKFDVVPVAGKSKNNQGIAFPNGTTTGSLHDVAYRKVVYGATSRAVQNYSTLIEFATPILTNQLCIVVPKALKLSNWAILINSFDQASWIFIVLSIIASAIFWYQVGPSTDFTKQTWQILSFLLGIPTSAVPVLHEFIFLMGCMIFNVVILGIIQGFLFTSFTKTLYHKDVNTLEEVVQLGLPIASDRWNLIGTDSDIMKRLKTIQADPNDKILDRVAYQRNLVAFQSKLSFTLASRSKYIDEEGQPLLHIVDECVGTYAIATILPKGSAFLKIFNHIILKLCEVDEIGGQNVQAVEYETLAKIKKLSSDSPKGYFIIVWDVATLHRFLDDDYQIVIPDARATYSLQFVFTSSESCQGVKYEFSDILKRFWIDYNAVNVIAQAPCSCDNHKVYIYHPFVRNNSSWGVTNIYTLQEINNNFRLITNLLDNMNRAPLPIAVFPRSPTAVRDLPKLLKHNPIYRNLTRSKGFVGKDGMILGTLAESLNFDVVLIGDQKRNFGLVYSNGTITGVLGDVAERRFLPDDLVPDKLDVYRVYNILVLDEIFRNCSKSVLDCVFDISRSTY</sequence>
<evidence type="ECO:0000256" key="8">
    <source>
        <dbReference type="SAM" id="Phobius"/>
    </source>
</evidence>
<evidence type="ECO:0000256" key="5">
    <source>
        <dbReference type="ARBA" id="ARBA00023136"/>
    </source>
</evidence>
<evidence type="ECO:0000256" key="7">
    <source>
        <dbReference type="ARBA" id="ARBA00023180"/>
    </source>
</evidence>
<protein>
    <submittedName>
        <fullName evidence="9">Uncharacterized protein</fullName>
    </submittedName>
</protein>
<dbReference type="PANTHER" id="PTHR42643:SF38">
    <property type="entry name" value="IONOTROPIC RECEPTOR 100A"/>
    <property type="match status" value="1"/>
</dbReference>
<evidence type="ECO:0000256" key="4">
    <source>
        <dbReference type="ARBA" id="ARBA00022989"/>
    </source>
</evidence>
<comment type="caution">
    <text evidence="9">The sequence shown here is derived from an EMBL/GenBank/DDBJ whole genome shotgun (WGS) entry which is preliminary data.</text>
</comment>
<reference evidence="9" key="1">
    <citation type="journal article" date="2020" name="J Insects Food Feed">
        <title>The yellow mealworm (Tenebrio molitor) genome: a resource for the emerging insects as food and feed industry.</title>
        <authorList>
            <person name="Eriksson T."/>
            <person name="Andere A."/>
            <person name="Kelstrup H."/>
            <person name="Emery V."/>
            <person name="Picard C."/>
        </authorList>
    </citation>
    <scope>NUCLEOTIDE SEQUENCE</scope>
    <source>
        <strain evidence="9">Stoneville</strain>
        <tissue evidence="9">Whole head</tissue>
    </source>
</reference>
<feature type="transmembrane region" description="Helical" evidence="8">
    <location>
        <begin position="168"/>
        <end position="190"/>
    </location>
</feature>
<keyword evidence="5 8" id="KW-0472">Membrane</keyword>
<evidence type="ECO:0000256" key="2">
    <source>
        <dbReference type="ARBA" id="ARBA00022475"/>
    </source>
</evidence>
<dbReference type="GO" id="GO:0005886">
    <property type="term" value="C:plasma membrane"/>
    <property type="evidence" value="ECO:0007669"/>
    <property type="project" value="UniProtKB-SubCell"/>
</dbReference>
<proteinExistence type="predicted"/>
<dbReference type="PANTHER" id="PTHR42643">
    <property type="entry name" value="IONOTROPIC RECEPTOR 20A-RELATED"/>
    <property type="match status" value="1"/>
</dbReference>
<keyword evidence="2" id="KW-1003">Cell membrane</keyword>
<feature type="transmembrane region" description="Helical" evidence="8">
    <location>
        <begin position="1209"/>
        <end position="1229"/>
    </location>
</feature>
<keyword evidence="10" id="KW-1185">Reference proteome</keyword>
<dbReference type="EMBL" id="JABDTM020025338">
    <property type="protein sequence ID" value="KAH0813377.1"/>
    <property type="molecule type" value="Genomic_DNA"/>
</dbReference>
<evidence type="ECO:0000256" key="6">
    <source>
        <dbReference type="ARBA" id="ARBA00023170"/>
    </source>
</evidence>
<reference evidence="9" key="2">
    <citation type="submission" date="2021-08" db="EMBL/GenBank/DDBJ databases">
        <authorList>
            <person name="Eriksson T."/>
        </authorList>
    </citation>
    <scope>NUCLEOTIDE SEQUENCE</scope>
    <source>
        <strain evidence="9">Stoneville</strain>
        <tissue evidence="9">Whole head</tissue>
    </source>
</reference>
<organism evidence="9 10">
    <name type="scientific">Tenebrio molitor</name>
    <name type="common">Yellow mealworm beetle</name>
    <dbReference type="NCBI Taxonomy" id="7067"/>
    <lineage>
        <taxon>Eukaryota</taxon>
        <taxon>Metazoa</taxon>
        <taxon>Ecdysozoa</taxon>
        <taxon>Arthropoda</taxon>
        <taxon>Hexapoda</taxon>
        <taxon>Insecta</taxon>
        <taxon>Pterygota</taxon>
        <taxon>Neoptera</taxon>
        <taxon>Endopterygota</taxon>
        <taxon>Coleoptera</taxon>
        <taxon>Polyphaga</taxon>
        <taxon>Cucujiformia</taxon>
        <taxon>Tenebrionidae</taxon>
        <taxon>Tenebrio</taxon>
    </lineage>
</organism>
<comment type="subcellular location">
    <subcellularLocation>
        <location evidence="1">Cell membrane</location>
        <topology evidence="1">Multi-pass membrane protein</topology>
    </subcellularLocation>
</comment>